<name>A0ABD4Z2J5_9BURK</name>
<feature type="non-terminal residue" evidence="1">
    <location>
        <position position="1"/>
    </location>
</feature>
<evidence type="ECO:0000313" key="1">
    <source>
        <dbReference type="EMBL" id="MDH1182012.1"/>
    </source>
</evidence>
<dbReference type="AlphaFoldDB" id="A0ABD4Z2J5"/>
<dbReference type="EMBL" id="JAOBZK010000088">
    <property type="protein sequence ID" value="MDH1182012.1"/>
    <property type="molecule type" value="Genomic_DNA"/>
</dbReference>
<accession>A0ABD4Z2J5</accession>
<gene>
    <name evidence="1" type="ORF">N5C72_28375</name>
</gene>
<comment type="caution">
    <text evidence="1">The sequence shown here is derived from an EMBL/GenBank/DDBJ whole genome shotgun (WGS) entry which is preliminary data.</text>
</comment>
<dbReference type="RefSeq" id="WP_153562483.1">
    <property type="nucleotide sequence ID" value="NZ_JAOBZK010000088.1"/>
</dbReference>
<reference evidence="1 2" key="1">
    <citation type="submission" date="2022-09" db="EMBL/GenBank/DDBJ databases">
        <title>Intensive care unit water sources are persistently colonized with multi-drug resistant bacteria and are the site of extensive horizontal gene transfer of antibiotic resistance genes.</title>
        <authorList>
            <person name="Diorio-Toth L."/>
        </authorList>
    </citation>
    <scope>NUCLEOTIDE SEQUENCE [LARGE SCALE GENOMIC DNA]</scope>
    <source>
        <strain evidence="1 2">GD03967</strain>
    </source>
</reference>
<dbReference type="Pfam" id="PF11198">
    <property type="entry name" value="DUF2857"/>
    <property type="match status" value="1"/>
</dbReference>
<dbReference type="InterPro" id="IPR021364">
    <property type="entry name" value="DUF2857"/>
</dbReference>
<protein>
    <submittedName>
        <fullName evidence="1">DUF2857 domain-containing protein</fullName>
    </submittedName>
</protein>
<proteinExistence type="predicted"/>
<evidence type="ECO:0000313" key="2">
    <source>
        <dbReference type="Proteomes" id="UP001158644"/>
    </source>
</evidence>
<organism evidence="1 2">
    <name type="scientific">Achromobacter mucicolens</name>
    <dbReference type="NCBI Taxonomy" id="1389922"/>
    <lineage>
        <taxon>Bacteria</taxon>
        <taxon>Pseudomonadati</taxon>
        <taxon>Pseudomonadota</taxon>
        <taxon>Betaproteobacteria</taxon>
        <taxon>Burkholderiales</taxon>
        <taxon>Alcaligenaceae</taxon>
        <taxon>Achromobacter</taxon>
    </lineage>
</organism>
<dbReference type="Proteomes" id="UP001158644">
    <property type="component" value="Unassembled WGS sequence"/>
</dbReference>
<sequence length="52" mass="5861">WRQWKAVTSSRNVDLEDETSILDAAMDLAEGMSLPLSVVWAAIRNWVDQGLD</sequence>